<keyword evidence="6" id="KW-1133">Transmembrane helix</keyword>
<dbReference type="Pfam" id="PF00069">
    <property type="entry name" value="Pkinase"/>
    <property type="match status" value="1"/>
</dbReference>
<protein>
    <submittedName>
        <fullName evidence="8">Serine/threonine protein kinase</fullName>
    </submittedName>
</protein>
<dbReference type="InterPro" id="IPR000719">
    <property type="entry name" value="Prot_kinase_dom"/>
</dbReference>
<dbReference type="Gene3D" id="3.30.200.20">
    <property type="entry name" value="Phosphorylase Kinase, domain 1"/>
    <property type="match status" value="1"/>
</dbReference>
<dbReference type="SUPFAM" id="SSF56112">
    <property type="entry name" value="Protein kinase-like (PK-like)"/>
    <property type="match status" value="1"/>
</dbReference>
<dbReference type="OrthoDB" id="4326323at2"/>
<proteinExistence type="predicted"/>
<dbReference type="PANTHER" id="PTHR43289:SF34">
    <property type="entry name" value="SERINE_THREONINE-PROTEIN KINASE YBDM-RELATED"/>
    <property type="match status" value="1"/>
</dbReference>
<keyword evidence="6" id="KW-0472">Membrane</keyword>
<dbReference type="RefSeq" id="WP_043528982.1">
    <property type="nucleotide sequence ID" value="NZ_BAABKU010000029.1"/>
</dbReference>
<evidence type="ECO:0000313" key="9">
    <source>
        <dbReference type="Proteomes" id="UP000054537"/>
    </source>
</evidence>
<sequence length="594" mass="63068">MVDGALPGERTQPLRSRDPRALGDYALVGRLGEGGMGTVYLARTAGGTLVALKMVRADLAHDDEFRRRFRSEVNRARQVPPFCTAEVIDADPDHEHPYLVVEYVDGPTLAEVVEQRGPLTSANLHGVAIGVATALTAIHGAGVIHRDLKPRNVLLAPGSPKVIDFGIARALEATSANTRTDQMVGTVAYMAPERFSSDADTPVTTAADVFAWGGVVAYAGTGHTPFYADSPPAMAARILTQPPRLDGLSGPLRDLVAHALEKDPANRPSSRELLDLLISGNERPAATAAAFADQPDLRAAAVEAQAVTGVSGPPTAGTTAVPTLDIPPGLVGYDENSIVTVPISAPPAAPMLGPPASEPARRWLLPAAVAFLILAVVAGAIMVALSLRDRNRGSDAAAPNPAPAGPLVVDSLRKQDYWEPSAQAGEGECLFDPAKGLVARRGTSGTYKCRGLRDSFTPDIRVEVTVRLIEPNSCAMIYFRNNPNSNNDVGGYVARVCEKAVYVGVHRGSNVSTTRTMSLADNPIQLDRPVRIAVTARGEVAQMFRENVLVGEARLTDELLVDGGKVVLGVYNVPNARDDVPYEVVFSDIKIWQY</sequence>
<dbReference type="InterPro" id="IPR011009">
    <property type="entry name" value="Kinase-like_dom_sf"/>
</dbReference>
<keyword evidence="6" id="KW-0812">Transmembrane</keyword>
<comment type="caution">
    <text evidence="8">The sequence shown here is derived from an EMBL/GenBank/DDBJ whole genome shotgun (WGS) entry which is preliminary data.</text>
</comment>
<dbReference type="GO" id="GO:0004674">
    <property type="term" value="F:protein serine/threonine kinase activity"/>
    <property type="evidence" value="ECO:0007669"/>
    <property type="project" value="UniProtKB-KW"/>
</dbReference>
<keyword evidence="8" id="KW-0723">Serine/threonine-protein kinase</keyword>
<dbReference type="Proteomes" id="UP000054537">
    <property type="component" value="Unassembled WGS sequence"/>
</dbReference>
<dbReference type="Gene3D" id="1.10.510.10">
    <property type="entry name" value="Transferase(Phosphotransferase) domain 1"/>
    <property type="match status" value="1"/>
</dbReference>
<dbReference type="Gene3D" id="2.60.120.560">
    <property type="entry name" value="Exo-inulinase, domain 1"/>
    <property type="match status" value="1"/>
</dbReference>
<evidence type="ECO:0000313" key="8">
    <source>
        <dbReference type="EMBL" id="KHD74680.1"/>
    </source>
</evidence>
<feature type="domain" description="Protein kinase" evidence="7">
    <location>
        <begin position="25"/>
        <end position="286"/>
    </location>
</feature>
<evidence type="ECO:0000256" key="5">
    <source>
        <dbReference type="PROSITE-ProRule" id="PRU10141"/>
    </source>
</evidence>
<organism evidence="8 9">
    <name type="scientific">Actinoplanes utahensis</name>
    <dbReference type="NCBI Taxonomy" id="1869"/>
    <lineage>
        <taxon>Bacteria</taxon>
        <taxon>Bacillati</taxon>
        <taxon>Actinomycetota</taxon>
        <taxon>Actinomycetes</taxon>
        <taxon>Micromonosporales</taxon>
        <taxon>Micromonosporaceae</taxon>
        <taxon>Actinoplanes</taxon>
    </lineage>
</organism>
<evidence type="ECO:0000256" key="2">
    <source>
        <dbReference type="ARBA" id="ARBA00022741"/>
    </source>
</evidence>
<dbReference type="CDD" id="cd14014">
    <property type="entry name" value="STKc_PknB_like"/>
    <property type="match status" value="1"/>
</dbReference>
<feature type="binding site" evidence="5">
    <location>
        <position position="53"/>
    </location>
    <ligand>
        <name>ATP</name>
        <dbReference type="ChEBI" id="CHEBI:30616"/>
    </ligand>
</feature>
<name>A0A0A6UF69_ACTUT</name>
<evidence type="ECO:0000259" key="7">
    <source>
        <dbReference type="PROSITE" id="PS50011"/>
    </source>
</evidence>
<evidence type="ECO:0000256" key="3">
    <source>
        <dbReference type="ARBA" id="ARBA00022777"/>
    </source>
</evidence>
<dbReference type="PROSITE" id="PS50011">
    <property type="entry name" value="PROTEIN_KINASE_DOM"/>
    <property type="match status" value="1"/>
</dbReference>
<keyword evidence="9" id="KW-1185">Reference proteome</keyword>
<dbReference type="eggNOG" id="COG0515">
    <property type="taxonomic scope" value="Bacteria"/>
</dbReference>
<dbReference type="STRING" id="1869.MB27_27160"/>
<dbReference type="PANTHER" id="PTHR43289">
    <property type="entry name" value="MITOGEN-ACTIVATED PROTEIN KINASE KINASE KINASE 20-RELATED"/>
    <property type="match status" value="1"/>
</dbReference>
<dbReference type="InterPro" id="IPR017441">
    <property type="entry name" value="Protein_kinase_ATP_BS"/>
</dbReference>
<evidence type="ECO:0000256" key="6">
    <source>
        <dbReference type="SAM" id="Phobius"/>
    </source>
</evidence>
<reference evidence="8 9" key="1">
    <citation type="submission" date="2014-10" db="EMBL/GenBank/DDBJ databases">
        <title>Draft genome sequence of Actinoplanes utahensis NRRL 12052.</title>
        <authorList>
            <person name="Velasco-Bucheli B."/>
            <person name="del Cerro C."/>
            <person name="Hormigo D."/>
            <person name="Garcia J.L."/>
            <person name="Acebal C."/>
            <person name="Arroyo M."/>
            <person name="de la Mata I."/>
        </authorList>
    </citation>
    <scope>NUCLEOTIDE SEQUENCE [LARGE SCALE GENOMIC DNA]</scope>
    <source>
        <strain evidence="8 9">NRRL 12052</strain>
    </source>
</reference>
<keyword evidence="1" id="KW-0808">Transferase</keyword>
<keyword evidence="3 8" id="KW-0418">Kinase</keyword>
<gene>
    <name evidence="8" type="ORF">MB27_27160</name>
</gene>
<feature type="transmembrane region" description="Helical" evidence="6">
    <location>
        <begin position="363"/>
        <end position="385"/>
    </location>
</feature>
<keyword evidence="2 5" id="KW-0547">Nucleotide-binding</keyword>
<accession>A0A0A6UF69</accession>
<keyword evidence="4 5" id="KW-0067">ATP-binding</keyword>
<dbReference type="InterPro" id="IPR008271">
    <property type="entry name" value="Ser/Thr_kinase_AS"/>
</dbReference>
<dbReference type="PROSITE" id="PS00107">
    <property type="entry name" value="PROTEIN_KINASE_ATP"/>
    <property type="match status" value="1"/>
</dbReference>
<evidence type="ECO:0000256" key="1">
    <source>
        <dbReference type="ARBA" id="ARBA00022679"/>
    </source>
</evidence>
<evidence type="ECO:0000256" key="4">
    <source>
        <dbReference type="ARBA" id="ARBA00022840"/>
    </source>
</evidence>
<dbReference type="EMBL" id="JRTT01000038">
    <property type="protein sequence ID" value="KHD74680.1"/>
    <property type="molecule type" value="Genomic_DNA"/>
</dbReference>
<dbReference type="PROSITE" id="PS00108">
    <property type="entry name" value="PROTEIN_KINASE_ST"/>
    <property type="match status" value="1"/>
</dbReference>
<dbReference type="GO" id="GO:0005524">
    <property type="term" value="F:ATP binding"/>
    <property type="evidence" value="ECO:0007669"/>
    <property type="project" value="UniProtKB-UniRule"/>
</dbReference>
<dbReference type="AlphaFoldDB" id="A0A0A6UF69"/>
<dbReference type="SMART" id="SM00220">
    <property type="entry name" value="S_TKc"/>
    <property type="match status" value="1"/>
</dbReference>